<proteinExistence type="predicted"/>
<dbReference type="InterPro" id="IPR001680">
    <property type="entry name" value="WD40_rpt"/>
</dbReference>
<dbReference type="Proteomes" id="UP000694580">
    <property type="component" value="Chromosome 2"/>
</dbReference>
<protein>
    <recommendedName>
        <fullName evidence="5">WD repeat-containing protein 60</fullName>
    </recommendedName>
</protein>
<feature type="compositionally biased region" description="Basic and acidic residues" evidence="2">
    <location>
        <begin position="278"/>
        <end position="321"/>
    </location>
</feature>
<dbReference type="GO" id="GO:0045504">
    <property type="term" value="F:dynein heavy chain binding"/>
    <property type="evidence" value="ECO:0007669"/>
    <property type="project" value="InterPro"/>
</dbReference>
<feature type="region of interest" description="Disordered" evidence="2">
    <location>
        <begin position="23"/>
        <end position="242"/>
    </location>
</feature>
<name>A0AAY4DEZ2_9TELE</name>
<feature type="compositionally biased region" description="Basic and acidic residues" evidence="2">
    <location>
        <begin position="261"/>
        <end position="271"/>
    </location>
</feature>
<dbReference type="Ensembl" id="ENSDCDT00010054245.1">
    <property type="protein sequence ID" value="ENSDCDP00010044155.1"/>
    <property type="gene ID" value="ENSDCDG00010027348.1"/>
</dbReference>
<feature type="compositionally biased region" description="Basic and acidic residues" evidence="2">
    <location>
        <begin position="412"/>
        <end position="423"/>
    </location>
</feature>
<dbReference type="GO" id="GO:0005929">
    <property type="term" value="C:cilium"/>
    <property type="evidence" value="ECO:0007669"/>
    <property type="project" value="GOC"/>
</dbReference>
<feature type="compositionally biased region" description="Basic and acidic residues" evidence="2">
    <location>
        <begin position="51"/>
        <end position="120"/>
    </location>
</feature>
<dbReference type="Gene3D" id="2.130.10.10">
    <property type="entry name" value="YVTN repeat-like/Quinoprotein amine dehydrogenase"/>
    <property type="match status" value="2"/>
</dbReference>
<evidence type="ECO:0000313" key="4">
    <source>
        <dbReference type="Proteomes" id="UP000694580"/>
    </source>
</evidence>
<accession>A0AAY4DEZ2</accession>
<organism evidence="3 4">
    <name type="scientific">Denticeps clupeoides</name>
    <name type="common">denticle herring</name>
    <dbReference type="NCBI Taxonomy" id="299321"/>
    <lineage>
        <taxon>Eukaryota</taxon>
        <taxon>Metazoa</taxon>
        <taxon>Chordata</taxon>
        <taxon>Craniata</taxon>
        <taxon>Vertebrata</taxon>
        <taxon>Euteleostomi</taxon>
        <taxon>Actinopterygii</taxon>
        <taxon>Neopterygii</taxon>
        <taxon>Teleostei</taxon>
        <taxon>Clupei</taxon>
        <taxon>Clupeiformes</taxon>
        <taxon>Denticipitoidei</taxon>
        <taxon>Denticipitidae</taxon>
        <taxon>Denticeps</taxon>
    </lineage>
</organism>
<keyword evidence="4" id="KW-1185">Reference proteome</keyword>
<dbReference type="InterPro" id="IPR015943">
    <property type="entry name" value="WD40/YVTN_repeat-like_dom_sf"/>
</dbReference>
<keyword evidence="1" id="KW-0175">Coiled coil</keyword>
<evidence type="ECO:0000313" key="3">
    <source>
        <dbReference type="Ensembl" id="ENSDCDP00010044155.1"/>
    </source>
</evidence>
<dbReference type="GO" id="GO:0042073">
    <property type="term" value="P:intraciliary transport"/>
    <property type="evidence" value="ECO:0007669"/>
    <property type="project" value="InterPro"/>
</dbReference>
<dbReference type="SMART" id="SM00320">
    <property type="entry name" value="WD40"/>
    <property type="match status" value="3"/>
</dbReference>
<dbReference type="AlphaFoldDB" id="A0AAY4DEZ2"/>
<dbReference type="GO" id="GO:0045503">
    <property type="term" value="F:dynein light chain binding"/>
    <property type="evidence" value="ECO:0007669"/>
    <property type="project" value="InterPro"/>
</dbReference>
<evidence type="ECO:0008006" key="5">
    <source>
        <dbReference type="Google" id="ProtNLM"/>
    </source>
</evidence>
<evidence type="ECO:0000256" key="1">
    <source>
        <dbReference type="SAM" id="Coils"/>
    </source>
</evidence>
<gene>
    <name evidence="3" type="primary">dync2i1</name>
</gene>
<dbReference type="PANTHER" id="PTHR16022:SF0">
    <property type="entry name" value="CYTOPLASMIC DYNEIN 2 INTERMEDIATE CHAIN 1"/>
    <property type="match status" value="1"/>
</dbReference>
<feature type="compositionally biased region" description="Basic and acidic residues" evidence="2">
    <location>
        <begin position="127"/>
        <end position="233"/>
    </location>
</feature>
<dbReference type="GO" id="GO:0005868">
    <property type="term" value="C:cytoplasmic dynein complex"/>
    <property type="evidence" value="ECO:0007669"/>
    <property type="project" value="InterPro"/>
</dbReference>
<dbReference type="InterPro" id="IPR042505">
    <property type="entry name" value="DYNC2I1"/>
</dbReference>
<sequence>MPSDMLNMYDTWKTDDLIRHMQGHGYEEDNTKRRHRKHEEDERRHRSGVSTERRHREHVREDRRERDKPKERDTTGERDRTKHRDRTKVQDQEGQRDKPREKPERDDRDREKRREQDRNRAKNNGRYGEEVRHSHNRLAKESKHQDKEREQERVKDTDRDKEREKEKERNRVEQDREQRDKKREEELHDRRERHRERDFLKETEHYRNGQQGDRERRERHGDREHAGNKEDRGNFPQNCLSDSANEMSCNVRIFHFSEYREQRRKDKEDRERRHRERERHGTGESRRADGENREVERRRHHNEPKADGSQEQGKDMEERERRRERRHKEGSQQTRGTDKAASRRESSSRPRGDKRDDEVIVHIGFINSVSLMTAFVQDTFFYVSSNRPVLDSLHEADEYEEDFEDENGPTEEEGRGQEMKEEVSSLEREQIRAIQRAMDAENERVETAQLLPRPEVTKLSRAPKTGRFIDFVAAKHREVSKKVASRQKKRSAELLRLIDLDFSITFSLLDLPPVNEYDMYIKNFGATNTKQAYVQCNEDNTDREIQTEETDMSDKWTQHPPESSIACGGPDVSQEATDSSTLMNMDSQRLLAFLRSASQVVAVLLEEDRAERHALNRLRTQTDSLSFSDGCLQLNTKLPFLHGRQVSLLHFFQAQRQTLISVHAPVTKPSAVRLDSKTIICIWHIWEPSRPQKILLYESEVCCCCFSPGKTTLVIAGTAVGSVVLWDLREPSSLHHKLSVGESEWILRYPTFSTDAILSGSGHLSPVRSVEPVTASTSEVLRSELPVMTNYKESLGLSFQLASLDENGLLNLWVVVELPKVSEAGSQTDLGLWPGGKVKLLHSSSVQTCDTRSSALDRAQPGPLQTLLLKFLPSDSSHYLIGTNMGLVWHGTTHGLKAHPKFYWPQVPGFRPVQVKSIEFCPSGDPYFLVGCGDGSIRLHSVLSEEPVLEWGGTSGEVGVISAQWSLTRPSVFCVLDTASNLHLWDLLEKDHQPLITEKTDTDRVTTMATCGDPSIQNTYSGLALAKHSGRIEIQYFNKRFTVPTPADAEKLASLMHDAF</sequence>
<feature type="coiled-coil region" evidence="1">
    <location>
        <begin position="423"/>
        <end position="451"/>
    </location>
</feature>
<evidence type="ECO:0000256" key="2">
    <source>
        <dbReference type="SAM" id="MobiDB-lite"/>
    </source>
</evidence>
<feature type="region of interest" description="Disordered" evidence="2">
    <location>
        <begin position="261"/>
        <end position="355"/>
    </location>
</feature>
<dbReference type="PANTHER" id="PTHR16022">
    <property type="entry name" value="WD REPEAT DOMAIN 60"/>
    <property type="match status" value="1"/>
</dbReference>
<reference evidence="3" key="3">
    <citation type="submission" date="2025-09" db="UniProtKB">
        <authorList>
            <consortium name="Ensembl"/>
        </authorList>
    </citation>
    <scope>IDENTIFICATION</scope>
</reference>
<feature type="region of interest" description="Disordered" evidence="2">
    <location>
        <begin position="398"/>
        <end position="423"/>
    </location>
</feature>
<reference evidence="3" key="2">
    <citation type="submission" date="2025-08" db="UniProtKB">
        <authorList>
            <consortium name="Ensembl"/>
        </authorList>
    </citation>
    <scope>IDENTIFICATION</scope>
</reference>
<feature type="region of interest" description="Disordered" evidence="2">
    <location>
        <begin position="551"/>
        <end position="577"/>
    </location>
</feature>
<reference evidence="3 4" key="1">
    <citation type="submission" date="2020-06" db="EMBL/GenBank/DDBJ databases">
        <authorList>
            <consortium name="Wellcome Sanger Institute Data Sharing"/>
        </authorList>
    </citation>
    <scope>NUCLEOTIDE SEQUENCE [LARGE SCALE GENOMIC DNA]</scope>
</reference>
<dbReference type="GeneTree" id="ENSGT00390000013743"/>
<feature type="compositionally biased region" description="Basic and acidic residues" evidence="2">
    <location>
        <begin position="336"/>
        <end position="355"/>
    </location>
</feature>
<feature type="compositionally biased region" description="Acidic residues" evidence="2">
    <location>
        <begin position="398"/>
        <end position="411"/>
    </location>
</feature>
<dbReference type="InterPro" id="IPR036322">
    <property type="entry name" value="WD40_repeat_dom_sf"/>
</dbReference>
<dbReference type="SUPFAM" id="SSF50978">
    <property type="entry name" value="WD40 repeat-like"/>
    <property type="match status" value="1"/>
</dbReference>